<accession>F6ZBC7</accession>
<dbReference type="Gene3D" id="1.10.287.1490">
    <property type="match status" value="2"/>
</dbReference>
<comment type="subcellular location">
    <subcellularLocation>
        <location evidence="1">Cytoplasm</location>
        <location evidence="1">Cytoskeleton</location>
        <location evidence="1">Microtubule organizing center</location>
        <location evidence="1">Centrosome</location>
        <location evidence="1">Centriole</location>
    </subcellularLocation>
</comment>
<dbReference type="Proteomes" id="UP000008143">
    <property type="component" value="Chromosome 1"/>
</dbReference>
<dbReference type="eggNOG" id="ENOG502QT27">
    <property type="taxonomic scope" value="Eukaryota"/>
</dbReference>
<dbReference type="PANTHER" id="PTHR20544">
    <property type="entry name" value="CENTROSOMAL PROTEIN CEP135"/>
    <property type="match status" value="1"/>
</dbReference>
<evidence type="ECO:0000313" key="8">
    <source>
        <dbReference type="Proteomes" id="UP000008143"/>
    </source>
</evidence>
<feature type="coiled-coil region" evidence="5">
    <location>
        <begin position="200"/>
        <end position="414"/>
    </location>
</feature>
<feature type="coiled-coil region" evidence="5">
    <location>
        <begin position="1011"/>
        <end position="1045"/>
    </location>
</feature>
<feature type="compositionally biased region" description="Polar residues" evidence="6">
    <location>
        <begin position="1128"/>
        <end position="1148"/>
    </location>
</feature>
<keyword evidence="2" id="KW-0963">Cytoplasm</keyword>
<proteinExistence type="inferred from homology"/>
<evidence type="ECO:0000256" key="4">
    <source>
        <dbReference type="ARBA" id="ARBA00038123"/>
    </source>
</evidence>
<dbReference type="AGR" id="Xenbase:XB-GENE-966019"/>
<dbReference type="HOGENOM" id="CLU_008607_0_0_1"/>
<keyword evidence="5" id="KW-0175">Coiled coil</keyword>
<dbReference type="RefSeq" id="XP_031751269.1">
    <property type="nucleotide sequence ID" value="XM_031895409.1"/>
</dbReference>
<dbReference type="Ensembl" id="ENSXETT00000045555">
    <property type="protein sequence ID" value="ENSXETP00000045555"/>
    <property type="gene ID" value="ENSXETG00000021069"/>
</dbReference>
<dbReference type="RefSeq" id="XP_002934717.2">
    <property type="nucleotide sequence ID" value="XM_002934671.5"/>
</dbReference>
<dbReference type="OMA" id="QGRENTM"/>
<dbReference type="AlphaFoldDB" id="F6ZBC7"/>
<dbReference type="OrthoDB" id="10254663at2759"/>
<feature type="coiled-coil region" evidence="5">
    <location>
        <begin position="497"/>
        <end position="982"/>
    </location>
</feature>
<dbReference type="GeneTree" id="ENSGT00940000159453"/>
<dbReference type="KEGG" id="xtr:100145056"/>
<organism evidence="7">
    <name type="scientific">Xenopus tropicalis</name>
    <name type="common">Western clawed frog</name>
    <name type="synonym">Silurana tropicalis</name>
    <dbReference type="NCBI Taxonomy" id="8364"/>
    <lineage>
        <taxon>Eukaryota</taxon>
        <taxon>Metazoa</taxon>
        <taxon>Chordata</taxon>
        <taxon>Craniata</taxon>
        <taxon>Vertebrata</taxon>
        <taxon>Euteleostomi</taxon>
        <taxon>Amphibia</taxon>
        <taxon>Batrachia</taxon>
        <taxon>Anura</taxon>
        <taxon>Pipoidea</taxon>
        <taxon>Pipidae</taxon>
        <taxon>Xenopodinae</taxon>
        <taxon>Xenopus</taxon>
        <taxon>Silurana</taxon>
    </lineage>
</organism>
<feature type="coiled-coil region" evidence="5">
    <location>
        <begin position="76"/>
        <end position="149"/>
    </location>
</feature>
<feature type="region of interest" description="Disordered" evidence="6">
    <location>
        <begin position="1121"/>
        <end position="1174"/>
    </location>
</feature>
<dbReference type="PANTHER" id="PTHR20544:SF1">
    <property type="entry name" value="CENTROSOMAL PROTEIN 135KDA"/>
    <property type="match status" value="1"/>
</dbReference>
<comment type="similarity">
    <text evidence="4">Belongs to the CEP135/TSGA10 family.</text>
</comment>
<evidence type="ECO:0000313" key="9">
    <source>
        <dbReference type="RefSeq" id="XP_002934717.2"/>
    </source>
</evidence>
<evidence type="ECO:0000256" key="5">
    <source>
        <dbReference type="SAM" id="Coils"/>
    </source>
</evidence>
<evidence type="ECO:0000256" key="6">
    <source>
        <dbReference type="SAM" id="MobiDB-lite"/>
    </source>
</evidence>
<gene>
    <name evidence="7 9 10 11" type="primary">cep135</name>
</gene>
<dbReference type="CDD" id="cd22292">
    <property type="entry name" value="cc_Cep135_MBD"/>
    <property type="match status" value="1"/>
</dbReference>
<keyword evidence="3" id="KW-0206">Cytoskeleton</keyword>
<evidence type="ECO:0000313" key="10">
    <source>
        <dbReference type="RefSeq" id="XP_031751269.1"/>
    </source>
</evidence>
<reference evidence="7" key="2">
    <citation type="submission" date="2011-06" db="UniProtKB">
        <authorList>
            <consortium name="Ensembl"/>
        </authorList>
    </citation>
    <scope>IDENTIFICATION</scope>
</reference>
<dbReference type="Bgee" id="ENSXETG00000021069">
    <property type="expression patterns" value="Expressed in egg cell and 12 other cell types or tissues"/>
</dbReference>
<dbReference type="CTD" id="9662"/>
<reference evidence="9 10" key="3">
    <citation type="submission" date="2025-04" db="UniProtKB">
        <authorList>
            <consortium name="RefSeq"/>
        </authorList>
    </citation>
    <scope>IDENTIFICATION</scope>
    <source>
        <strain evidence="9 10">Nigerian</strain>
        <tissue evidence="9 10">Liver and blood</tissue>
    </source>
</reference>
<evidence type="ECO:0000256" key="2">
    <source>
        <dbReference type="ARBA" id="ARBA00022490"/>
    </source>
</evidence>
<dbReference type="GeneID" id="100145056"/>
<evidence type="ECO:0000256" key="1">
    <source>
        <dbReference type="ARBA" id="ARBA00004114"/>
    </source>
</evidence>
<dbReference type="InterPro" id="IPR051877">
    <property type="entry name" value="Centriole_BasalBody_StrucProt"/>
</dbReference>
<reference evidence="7" key="1">
    <citation type="journal article" date="2010" name="Science">
        <title>The genome of the Western clawed frog Xenopus tropicalis.</title>
        <authorList>
            <person name="Hellsten U."/>
            <person name="Harland R.M."/>
            <person name="Gilchrist M.J."/>
            <person name="Hendrix D."/>
            <person name="Jurka J."/>
            <person name="Kapitonov V."/>
            <person name="Ovcharenko I."/>
            <person name="Putnam N.H."/>
            <person name="Shu S."/>
            <person name="Taher L."/>
            <person name="Blitz I.L."/>
            <person name="Blumberg B."/>
            <person name="Dichmann D.S."/>
            <person name="Dubchak I."/>
            <person name="Amaya E."/>
            <person name="Detter J.C."/>
            <person name="Fletcher R."/>
            <person name="Gerhard D.S."/>
            <person name="Goodstein D."/>
            <person name="Graves T."/>
            <person name="Grigoriev I.V."/>
            <person name="Grimwood J."/>
            <person name="Kawashima T."/>
            <person name="Lindquist E."/>
            <person name="Lucas S.M."/>
            <person name="Mead P.E."/>
            <person name="Mitros T."/>
            <person name="Ogino H."/>
            <person name="Ohta Y."/>
            <person name="Poliakov A.V."/>
            <person name="Pollet N."/>
            <person name="Robert J."/>
            <person name="Salamov A."/>
            <person name="Sater A.K."/>
            <person name="Schmutz J."/>
            <person name="Terry A."/>
            <person name="Vize P.D."/>
            <person name="Warren W.C."/>
            <person name="Wells D."/>
            <person name="Wills A."/>
            <person name="Wilson R.K."/>
            <person name="Zimmerman L.B."/>
            <person name="Zorn A.M."/>
            <person name="Grainger R."/>
            <person name="Grammer T."/>
            <person name="Khokha M.K."/>
            <person name="Richardson P.M."/>
            <person name="Rokhsar D.S."/>
        </authorList>
    </citation>
    <scope>NUCLEOTIDE SEQUENCE [LARGE SCALE GENOMIC DNA]</scope>
    <source>
        <strain evidence="7">Nigerian</strain>
    </source>
</reference>
<feature type="compositionally biased region" description="Basic and acidic residues" evidence="6">
    <location>
        <begin position="1153"/>
        <end position="1174"/>
    </location>
</feature>
<name>F6ZBC7_XENTR</name>
<dbReference type="GO" id="GO:0005814">
    <property type="term" value="C:centriole"/>
    <property type="evidence" value="ECO:0007669"/>
    <property type="project" value="UniProtKB-SubCell"/>
</dbReference>
<evidence type="ECO:0000256" key="3">
    <source>
        <dbReference type="ARBA" id="ARBA00023212"/>
    </source>
</evidence>
<dbReference type="Xenbase" id="XB-GENE-966019">
    <property type="gene designation" value="cep135"/>
</dbReference>
<evidence type="ECO:0000313" key="11">
    <source>
        <dbReference type="Xenbase" id="XB-GENE-966019"/>
    </source>
</evidence>
<keyword evidence="8" id="KW-1185">Reference proteome</keyword>
<sequence length="1174" mass="136435">MMSTAAERKFINLRKRLDQLGYKQPLGIESLPLVEKLFSDLVHTTESLRNAKLAAGKTEKESKNFDSVIEPYKAENARLVRENNELHLELLKLKEESDRHIKDLKASLRKLEHQTADLKFLNNQYVHKIRSVEKDGKAKSERIQQLQEKNLQAVVQTPGGKKRTIPFRRQRMQIDQTVPLSGISILPVPQPEDPYVADLLQVADDRIQELQQEVAALKEKLEISERGMKNLTQQVDLRNQEVERLQLALDGGRSHDVISLEARYRSNEKLVAHLNLQIEYLQKANRDLEKRVQDLLETRHNVTSEVLNLSTKNEELCKELTEIDHLAQQLERDKERVLVTADAEIEEAKSEITRLQHEMHVLENAISKLKSDLSTCEFEKNKLADELEKRADENLKLESLLNHVEHEKQRLSSKVEKQMVTERELVLEVERMRTQYGIMRSERSPSRLDSFVKSLEEERDYYKREMEKLERTQNFKYSLLSHSRQDSNHLHASPEKAAECSLELRRITRERDDLQNMLGKFENHMAEIQSNVRVLTAERDKIRILYEQAQNELVMLKKEISPLSKKLSYQNELRQIEEERDLAISDLRRVTDENEGLRNKIKFQQETLTNEESQFAQKNSELENSIRMLEAERYELKSTMSKLKENIALLERESKINSTNLSHTLDESSQYKAEMNSLRHLNEQLQKSLDDLQHRLTVKSSEVQFAQDEIAALQENIDELTSQISKQTDEMNVLRKTVSVLDKEKDSLQEAVDDKTERIACLEDNVANKEKTITNLRLTLSDLESSLDQLKDSAGNKDRELASLRRQLDSVQSELTENARLREISLKENRRLQDDLATMAREAQAVTLELETVMHEKEELKLRVHGYIAEVSRIESLMASKEQENRDLLDQFRLVHSQAEEWESKAQNAEGESSSVRLELLSVDTDRRHLRERAVHLENEIQEHMNAHQAYESQISSMAKSISKLEEQLRHEQNEKTAILADLSSVRELCVKLDSNKEHFSRQLTMRTMEHERILDELEDIKSEAELLKKQLASERLTIKNLETLLASNREKEFQSHLTTHEKDSEIQLLKDKLTLSESKLTSHSREATMLRNKVTQLQADYDVSKRQLTTERFERERAVQELRRHGLSTSSVRTSSPLTSTMKSSALSPERSILRTADRDGDRSAEKSVSFKE</sequence>
<dbReference type="SUPFAM" id="SSF57997">
    <property type="entry name" value="Tropomyosin"/>
    <property type="match status" value="1"/>
</dbReference>
<evidence type="ECO:0000313" key="7">
    <source>
        <dbReference type="Ensembl" id="ENSXETP00000045555"/>
    </source>
</evidence>
<protein>
    <submittedName>
        <fullName evidence="7">Centrosomal protein 135kDa</fullName>
    </submittedName>
    <submittedName>
        <fullName evidence="9 10">Centrosomal protein of 135 kDa</fullName>
    </submittedName>
</protein>